<keyword evidence="2" id="KW-0690">Ribosome biogenesis</keyword>
<feature type="domain" description="Helicase C-terminal" evidence="13">
    <location>
        <begin position="345"/>
        <end position="492"/>
    </location>
</feature>
<dbReference type="GO" id="GO:0003724">
    <property type="term" value="F:RNA helicase activity"/>
    <property type="evidence" value="ECO:0007669"/>
    <property type="project" value="InterPro"/>
</dbReference>
<evidence type="ECO:0000256" key="7">
    <source>
        <dbReference type="ARBA" id="ARBA00022884"/>
    </source>
</evidence>
<dbReference type="Pfam" id="PF00271">
    <property type="entry name" value="Helicase_C"/>
    <property type="match status" value="1"/>
</dbReference>
<keyword evidence="3 10" id="KW-0547">Nucleotide-binding</keyword>
<evidence type="ECO:0000256" key="8">
    <source>
        <dbReference type="ARBA" id="ARBA00023242"/>
    </source>
</evidence>
<sequence length="532" mass="58398">MSPVSDHESDSEHASLSQSSQAASGSEAGFESGSESDSLDNNASRKRRRLSSDSASKGDVVSLSVNVPSRVKPRAAAAPAPASVPTPVTVAEAEATIPGNASVSFQDLNLKPWLSQSLRNMAIHRPTRIQQLTIPAILEGRNVIGSSRTGSGKTAFMAPILQLWSQDPSSIYAVVLTATRELALQIQQQVKAIGAVRSLKTLLVTGGADMRQQAIELAQRPHIVIATPGRLADHIKSSGEDTVAGLKRTKFVVLDEADRILAANGPGSMLPDLEVVLGVLPPSTQRQTLLYTATVTPEVRALKDMPAKPGKKGAYVCEVDIEKIAVPDTLRQMYLQVNVTHKEYYLHAFLLTDANIEKSLIIFCNRASTAQYLHHLLRLLDHRVTALHSKLPQRERTSNMERFRAKAARILVATDVASRGLDIPEVSLVINYDIPQEAVDYIHRVGRTARAGRKGDCVSFVGQRDVERIHNIEESVGGKEMEEWSEEGVNLETRFIRDHMKEVSEKKREALLNIEEHREVGGKRKKTKLRLQ</sequence>
<feature type="compositionally biased region" description="Basic and acidic residues" evidence="11">
    <location>
        <begin position="1"/>
        <end position="13"/>
    </location>
</feature>
<feature type="domain" description="Helicase ATP-binding" evidence="12">
    <location>
        <begin position="134"/>
        <end position="313"/>
    </location>
</feature>
<dbReference type="CDD" id="cd18787">
    <property type="entry name" value="SF2_C_DEAD"/>
    <property type="match status" value="1"/>
</dbReference>
<dbReference type="GO" id="GO:0003723">
    <property type="term" value="F:RNA binding"/>
    <property type="evidence" value="ECO:0007669"/>
    <property type="project" value="UniProtKB-KW"/>
</dbReference>
<evidence type="ECO:0000256" key="2">
    <source>
        <dbReference type="ARBA" id="ARBA00022517"/>
    </source>
</evidence>
<evidence type="ECO:0000313" key="15">
    <source>
        <dbReference type="EMBL" id="KAJ3569575.1"/>
    </source>
</evidence>
<dbReference type="PROSITE" id="PS00039">
    <property type="entry name" value="DEAD_ATP_HELICASE"/>
    <property type="match status" value="1"/>
</dbReference>
<dbReference type="Pfam" id="PF00270">
    <property type="entry name" value="DEAD"/>
    <property type="match status" value="1"/>
</dbReference>
<dbReference type="SMART" id="SM00487">
    <property type="entry name" value="DEXDc"/>
    <property type="match status" value="1"/>
</dbReference>
<dbReference type="InterPro" id="IPR000629">
    <property type="entry name" value="RNA-helicase_DEAD-box_CS"/>
</dbReference>
<dbReference type="InterPro" id="IPR001650">
    <property type="entry name" value="Helicase_C-like"/>
</dbReference>
<evidence type="ECO:0000313" key="16">
    <source>
        <dbReference type="Proteomes" id="UP001148614"/>
    </source>
</evidence>
<dbReference type="GO" id="GO:0016787">
    <property type="term" value="F:hydrolase activity"/>
    <property type="evidence" value="ECO:0007669"/>
    <property type="project" value="UniProtKB-KW"/>
</dbReference>
<feature type="short sequence motif" description="Q motif" evidence="9">
    <location>
        <begin position="103"/>
        <end position="131"/>
    </location>
</feature>
<evidence type="ECO:0000256" key="6">
    <source>
        <dbReference type="ARBA" id="ARBA00022840"/>
    </source>
</evidence>
<dbReference type="GO" id="GO:0042254">
    <property type="term" value="P:ribosome biogenesis"/>
    <property type="evidence" value="ECO:0007669"/>
    <property type="project" value="UniProtKB-KW"/>
</dbReference>
<organism evidence="15 16">
    <name type="scientific">Xylaria arbuscula</name>
    <dbReference type="NCBI Taxonomy" id="114810"/>
    <lineage>
        <taxon>Eukaryota</taxon>
        <taxon>Fungi</taxon>
        <taxon>Dikarya</taxon>
        <taxon>Ascomycota</taxon>
        <taxon>Pezizomycotina</taxon>
        <taxon>Sordariomycetes</taxon>
        <taxon>Xylariomycetidae</taxon>
        <taxon>Xylariales</taxon>
        <taxon>Xylariaceae</taxon>
        <taxon>Xylaria</taxon>
    </lineage>
</organism>
<evidence type="ECO:0000256" key="4">
    <source>
        <dbReference type="ARBA" id="ARBA00022801"/>
    </source>
</evidence>
<dbReference type="SMART" id="SM00490">
    <property type="entry name" value="HELICc"/>
    <property type="match status" value="1"/>
</dbReference>
<comment type="similarity">
    <text evidence="10">Belongs to the DEAD box helicase family.</text>
</comment>
<dbReference type="Gene3D" id="3.40.50.300">
    <property type="entry name" value="P-loop containing nucleotide triphosphate hydrolases"/>
    <property type="match status" value="2"/>
</dbReference>
<evidence type="ECO:0000256" key="1">
    <source>
        <dbReference type="ARBA" id="ARBA00004123"/>
    </source>
</evidence>
<dbReference type="VEuPathDB" id="FungiDB:F4678DRAFT_432299"/>
<keyword evidence="4 10" id="KW-0378">Hydrolase</keyword>
<dbReference type="InterPro" id="IPR027417">
    <property type="entry name" value="P-loop_NTPase"/>
</dbReference>
<evidence type="ECO:0000259" key="14">
    <source>
        <dbReference type="PROSITE" id="PS51195"/>
    </source>
</evidence>
<dbReference type="PROSITE" id="PS51192">
    <property type="entry name" value="HELICASE_ATP_BIND_1"/>
    <property type="match status" value="1"/>
</dbReference>
<keyword evidence="16" id="KW-1185">Reference proteome</keyword>
<dbReference type="GO" id="GO:0005829">
    <property type="term" value="C:cytosol"/>
    <property type="evidence" value="ECO:0007669"/>
    <property type="project" value="TreeGrafter"/>
</dbReference>
<keyword evidence="6 10" id="KW-0067">ATP-binding</keyword>
<dbReference type="InterPro" id="IPR011545">
    <property type="entry name" value="DEAD/DEAH_box_helicase_dom"/>
</dbReference>
<accession>A0A9W8NDB1</accession>
<feature type="compositionally biased region" description="Low complexity" evidence="11">
    <location>
        <begin position="14"/>
        <end position="36"/>
    </location>
</feature>
<comment type="caution">
    <text evidence="15">The sequence shown here is derived from an EMBL/GenBank/DDBJ whole genome shotgun (WGS) entry which is preliminary data.</text>
</comment>
<name>A0A9W8NDB1_9PEZI</name>
<dbReference type="GO" id="GO:0005634">
    <property type="term" value="C:nucleus"/>
    <property type="evidence" value="ECO:0007669"/>
    <property type="project" value="UniProtKB-SubCell"/>
</dbReference>
<dbReference type="InterPro" id="IPR014001">
    <property type="entry name" value="Helicase_ATP-bd"/>
</dbReference>
<evidence type="ECO:0000256" key="11">
    <source>
        <dbReference type="SAM" id="MobiDB-lite"/>
    </source>
</evidence>
<dbReference type="GO" id="GO:0010467">
    <property type="term" value="P:gene expression"/>
    <property type="evidence" value="ECO:0007669"/>
    <property type="project" value="UniProtKB-ARBA"/>
</dbReference>
<comment type="subcellular location">
    <subcellularLocation>
        <location evidence="1">Nucleus</location>
    </subcellularLocation>
</comment>
<dbReference type="InterPro" id="IPR014014">
    <property type="entry name" value="RNA_helicase_DEAD_Q_motif"/>
</dbReference>
<protein>
    <recommendedName>
        <fullName evidence="17">RNA helicase</fullName>
    </recommendedName>
</protein>
<gene>
    <name evidence="15" type="ORF">NPX13_g6034</name>
</gene>
<dbReference type="EMBL" id="JANPWZ010001020">
    <property type="protein sequence ID" value="KAJ3569575.1"/>
    <property type="molecule type" value="Genomic_DNA"/>
</dbReference>
<dbReference type="PANTHER" id="PTHR47959:SF24">
    <property type="entry name" value="ATP-DEPENDENT RNA HELICASE"/>
    <property type="match status" value="1"/>
</dbReference>
<evidence type="ECO:0000259" key="12">
    <source>
        <dbReference type="PROSITE" id="PS51192"/>
    </source>
</evidence>
<proteinExistence type="inferred from homology"/>
<evidence type="ECO:0000256" key="3">
    <source>
        <dbReference type="ARBA" id="ARBA00022741"/>
    </source>
</evidence>
<reference evidence="15" key="1">
    <citation type="submission" date="2022-07" db="EMBL/GenBank/DDBJ databases">
        <title>Genome Sequence of Xylaria arbuscula.</title>
        <authorList>
            <person name="Buettner E."/>
        </authorList>
    </citation>
    <scope>NUCLEOTIDE SEQUENCE</scope>
    <source>
        <strain evidence="15">VT107</strain>
    </source>
</reference>
<evidence type="ECO:0000256" key="9">
    <source>
        <dbReference type="PROSITE-ProRule" id="PRU00552"/>
    </source>
</evidence>
<dbReference type="AlphaFoldDB" id="A0A9W8NDB1"/>
<dbReference type="PROSITE" id="PS51194">
    <property type="entry name" value="HELICASE_CTER"/>
    <property type="match status" value="1"/>
</dbReference>
<keyword evidence="5 10" id="KW-0347">Helicase</keyword>
<dbReference type="PANTHER" id="PTHR47959">
    <property type="entry name" value="ATP-DEPENDENT RNA HELICASE RHLE-RELATED"/>
    <property type="match status" value="1"/>
</dbReference>
<dbReference type="GO" id="GO:0005524">
    <property type="term" value="F:ATP binding"/>
    <property type="evidence" value="ECO:0007669"/>
    <property type="project" value="UniProtKB-KW"/>
</dbReference>
<evidence type="ECO:0000256" key="10">
    <source>
        <dbReference type="RuleBase" id="RU000492"/>
    </source>
</evidence>
<evidence type="ECO:0008006" key="17">
    <source>
        <dbReference type="Google" id="ProtNLM"/>
    </source>
</evidence>
<dbReference type="PROSITE" id="PS51195">
    <property type="entry name" value="Q_MOTIF"/>
    <property type="match status" value="1"/>
</dbReference>
<keyword evidence="8" id="KW-0539">Nucleus</keyword>
<feature type="domain" description="DEAD-box RNA helicase Q" evidence="14">
    <location>
        <begin position="103"/>
        <end position="131"/>
    </location>
</feature>
<keyword evidence="7" id="KW-0694">RNA-binding</keyword>
<evidence type="ECO:0000256" key="5">
    <source>
        <dbReference type="ARBA" id="ARBA00022806"/>
    </source>
</evidence>
<dbReference type="SUPFAM" id="SSF52540">
    <property type="entry name" value="P-loop containing nucleoside triphosphate hydrolases"/>
    <property type="match status" value="1"/>
</dbReference>
<dbReference type="Proteomes" id="UP001148614">
    <property type="component" value="Unassembled WGS sequence"/>
</dbReference>
<dbReference type="InterPro" id="IPR050079">
    <property type="entry name" value="DEAD_box_RNA_helicase"/>
</dbReference>
<evidence type="ECO:0000259" key="13">
    <source>
        <dbReference type="PROSITE" id="PS51194"/>
    </source>
</evidence>
<feature type="region of interest" description="Disordered" evidence="11">
    <location>
        <begin position="1"/>
        <end position="59"/>
    </location>
</feature>